<feature type="region of interest" description="Disordered" evidence="1">
    <location>
        <begin position="21"/>
        <end position="79"/>
    </location>
</feature>
<gene>
    <name evidence="2" type="primary">P0624H09.21</name>
</gene>
<dbReference type="Proteomes" id="UP000000763">
    <property type="component" value="Chromosome 6"/>
</dbReference>
<reference evidence="3" key="2">
    <citation type="journal article" date="2008" name="Nucleic Acids Res.">
        <title>The rice annotation project database (RAP-DB): 2008 update.</title>
        <authorList>
            <consortium name="The rice annotation project (RAP)"/>
        </authorList>
    </citation>
    <scope>GENOME REANNOTATION</scope>
    <source>
        <strain evidence="3">cv. Nipponbare</strain>
    </source>
</reference>
<name>Q652F8_ORYSJ</name>
<organism evidence="2 3">
    <name type="scientific">Oryza sativa subsp. japonica</name>
    <name type="common">Rice</name>
    <dbReference type="NCBI Taxonomy" id="39947"/>
    <lineage>
        <taxon>Eukaryota</taxon>
        <taxon>Viridiplantae</taxon>
        <taxon>Streptophyta</taxon>
        <taxon>Embryophyta</taxon>
        <taxon>Tracheophyta</taxon>
        <taxon>Spermatophyta</taxon>
        <taxon>Magnoliopsida</taxon>
        <taxon>Liliopsida</taxon>
        <taxon>Poales</taxon>
        <taxon>Poaceae</taxon>
        <taxon>BOP clade</taxon>
        <taxon>Oryzoideae</taxon>
        <taxon>Oryzeae</taxon>
        <taxon>Oryzinae</taxon>
        <taxon>Oryza</taxon>
        <taxon>Oryza sativa</taxon>
    </lineage>
</organism>
<sequence length="79" mass="9466">MDVRMDRVYVGTKAKVEGTRIDRRQWQREAGRDGSRGRRRREGPGRRRRYHLRDDDPEPSYCHAIRYQRPVGATNQPRT</sequence>
<dbReference type="AlphaFoldDB" id="Q652F8"/>
<dbReference type="EMBL" id="AP005619">
    <property type="protein sequence ID" value="BAD46309.1"/>
    <property type="molecule type" value="Genomic_DNA"/>
</dbReference>
<feature type="compositionally biased region" description="Basic residues" evidence="1">
    <location>
        <begin position="37"/>
        <end position="51"/>
    </location>
</feature>
<evidence type="ECO:0000313" key="2">
    <source>
        <dbReference type="EMBL" id="BAD46309.1"/>
    </source>
</evidence>
<feature type="compositionally biased region" description="Basic and acidic residues" evidence="1">
    <location>
        <begin position="21"/>
        <end position="36"/>
    </location>
</feature>
<evidence type="ECO:0000256" key="1">
    <source>
        <dbReference type="SAM" id="MobiDB-lite"/>
    </source>
</evidence>
<reference evidence="3" key="1">
    <citation type="journal article" date="2005" name="Nature">
        <title>The map-based sequence of the rice genome.</title>
        <authorList>
            <consortium name="International rice genome sequencing project (IRGSP)"/>
            <person name="Matsumoto T."/>
            <person name="Wu J."/>
            <person name="Kanamori H."/>
            <person name="Katayose Y."/>
            <person name="Fujisawa M."/>
            <person name="Namiki N."/>
            <person name="Mizuno H."/>
            <person name="Yamamoto K."/>
            <person name="Antonio B.A."/>
            <person name="Baba T."/>
            <person name="Sakata K."/>
            <person name="Nagamura Y."/>
            <person name="Aoki H."/>
            <person name="Arikawa K."/>
            <person name="Arita K."/>
            <person name="Bito T."/>
            <person name="Chiden Y."/>
            <person name="Fujitsuka N."/>
            <person name="Fukunaka R."/>
            <person name="Hamada M."/>
            <person name="Harada C."/>
            <person name="Hayashi A."/>
            <person name="Hijishita S."/>
            <person name="Honda M."/>
            <person name="Hosokawa S."/>
            <person name="Ichikawa Y."/>
            <person name="Idonuma A."/>
            <person name="Iijima M."/>
            <person name="Ikeda M."/>
            <person name="Ikeno M."/>
            <person name="Ito K."/>
            <person name="Ito S."/>
            <person name="Ito T."/>
            <person name="Ito Y."/>
            <person name="Ito Y."/>
            <person name="Iwabuchi A."/>
            <person name="Kamiya K."/>
            <person name="Karasawa W."/>
            <person name="Kurita K."/>
            <person name="Katagiri S."/>
            <person name="Kikuta A."/>
            <person name="Kobayashi H."/>
            <person name="Kobayashi N."/>
            <person name="Machita K."/>
            <person name="Maehara T."/>
            <person name="Masukawa M."/>
            <person name="Mizubayashi T."/>
            <person name="Mukai Y."/>
            <person name="Nagasaki H."/>
            <person name="Nagata Y."/>
            <person name="Naito S."/>
            <person name="Nakashima M."/>
            <person name="Nakama Y."/>
            <person name="Nakamichi Y."/>
            <person name="Nakamura M."/>
            <person name="Meguro A."/>
            <person name="Negishi M."/>
            <person name="Ohta I."/>
            <person name="Ohta T."/>
            <person name="Okamoto M."/>
            <person name="Ono N."/>
            <person name="Saji S."/>
            <person name="Sakaguchi M."/>
            <person name="Sakai K."/>
            <person name="Shibata M."/>
            <person name="Shimokawa T."/>
            <person name="Song J."/>
            <person name="Takazaki Y."/>
            <person name="Terasawa K."/>
            <person name="Tsugane M."/>
            <person name="Tsuji K."/>
            <person name="Ueda S."/>
            <person name="Waki K."/>
            <person name="Yamagata H."/>
            <person name="Yamamoto M."/>
            <person name="Yamamoto S."/>
            <person name="Yamane H."/>
            <person name="Yoshiki S."/>
            <person name="Yoshihara R."/>
            <person name="Yukawa K."/>
            <person name="Zhong H."/>
            <person name="Yano M."/>
            <person name="Yuan Q."/>
            <person name="Ouyang S."/>
            <person name="Liu J."/>
            <person name="Jones K.M."/>
            <person name="Gansberger K."/>
            <person name="Moffat K."/>
            <person name="Hill J."/>
            <person name="Bera J."/>
            <person name="Fadrosh D."/>
            <person name="Jin S."/>
            <person name="Johri S."/>
            <person name="Kim M."/>
            <person name="Overton L."/>
            <person name="Reardon M."/>
            <person name="Tsitrin T."/>
            <person name="Vuong H."/>
            <person name="Weaver B."/>
            <person name="Ciecko A."/>
            <person name="Tallon L."/>
            <person name="Jackson J."/>
            <person name="Pai G."/>
            <person name="Aken S.V."/>
            <person name="Utterback T."/>
            <person name="Reidmuller S."/>
            <person name="Feldblyum T."/>
            <person name="Hsiao J."/>
            <person name="Zismann V."/>
            <person name="Iobst S."/>
            <person name="de Vazeille A.R."/>
            <person name="Buell C.R."/>
            <person name="Ying K."/>
            <person name="Li Y."/>
            <person name="Lu T."/>
            <person name="Huang Y."/>
            <person name="Zhao Q."/>
            <person name="Feng Q."/>
            <person name="Zhang L."/>
            <person name="Zhu J."/>
            <person name="Weng Q."/>
            <person name="Mu J."/>
            <person name="Lu Y."/>
            <person name="Fan D."/>
            <person name="Liu Y."/>
            <person name="Guan J."/>
            <person name="Zhang Y."/>
            <person name="Yu S."/>
            <person name="Liu X."/>
            <person name="Zhang Y."/>
            <person name="Hong G."/>
            <person name="Han B."/>
            <person name="Choisne N."/>
            <person name="Demange N."/>
            <person name="Orjeda G."/>
            <person name="Samain S."/>
            <person name="Cattolico L."/>
            <person name="Pelletier E."/>
            <person name="Couloux A."/>
            <person name="Segurens B."/>
            <person name="Wincker P."/>
            <person name="D'Hont A."/>
            <person name="Scarpelli C."/>
            <person name="Weissenbach J."/>
            <person name="Salanoubat M."/>
            <person name="Quetier F."/>
            <person name="Yu Y."/>
            <person name="Kim H.R."/>
            <person name="Rambo T."/>
            <person name="Currie J."/>
            <person name="Collura K."/>
            <person name="Luo M."/>
            <person name="Yang T."/>
            <person name="Ammiraju J.S.S."/>
            <person name="Engler F."/>
            <person name="Soderlund C."/>
            <person name="Wing R.A."/>
            <person name="Palmer L.E."/>
            <person name="de la Bastide M."/>
            <person name="Spiegel L."/>
            <person name="Nascimento L."/>
            <person name="Zutavern T."/>
            <person name="O'Shaughnessy A."/>
            <person name="Dike S."/>
            <person name="Dedhia N."/>
            <person name="Preston R."/>
            <person name="Balija V."/>
            <person name="McCombie W.R."/>
            <person name="Chow T."/>
            <person name="Chen H."/>
            <person name="Chung M."/>
            <person name="Chen C."/>
            <person name="Shaw J."/>
            <person name="Wu H."/>
            <person name="Hsiao K."/>
            <person name="Chao Y."/>
            <person name="Chu M."/>
            <person name="Cheng C."/>
            <person name="Hour A."/>
            <person name="Lee P."/>
            <person name="Lin S."/>
            <person name="Lin Y."/>
            <person name="Liou J."/>
            <person name="Liu S."/>
            <person name="Hsing Y."/>
            <person name="Raghuvanshi S."/>
            <person name="Mohanty A."/>
            <person name="Bharti A.K."/>
            <person name="Gaur A."/>
            <person name="Gupta V."/>
            <person name="Kumar D."/>
            <person name="Ravi V."/>
            <person name="Vij S."/>
            <person name="Kapur A."/>
            <person name="Khurana P."/>
            <person name="Khurana P."/>
            <person name="Khurana J.P."/>
            <person name="Tyagi A.K."/>
            <person name="Gaikwad K."/>
            <person name="Singh A."/>
            <person name="Dalal V."/>
            <person name="Srivastava S."/>
            <person name="Dixit A."/>
            <person name="Pal A.K."/>
            <person name="Ghazi I.A."/>
            <person name="Yadav M."/>
            <person name="Pandit A."/>
            <person name="Bhargava A."/>
            <person name="Sureshbabu K."/>
            <person name="Batra K."/>
            <person name="Sharma T.R."/>
            <person name="Mohapatra T."/>
            <person name="Singh N.K."/>
            <person name="Messing J."/>
            <person name="Nelson A.B."/>
            <person name="Fuks G."/>
            <person name="Kavchok S."/>
            <person name="Keizer G."/>
            <person name="Linton E."/>
            <person name="Llaca V."/>
            <person name="Song R."/>
            <person name="Tanyolac B."/>
            <person name="Young S."/>
            <person name="Ho-Il K."/>
            <person name="Hahn J.H."/>
            <person name="Sangsakoo G."/>
            <person name="Vanavichit A."/>
            <person name="de Mattos Luiz.A.T."/>
            <person name="Zimmer P.D."/>
            <person name="Malone G."/>
            <person name="Dellagostin O."/>
            <person name="de Oliveira A.C."/>
            <person name="Bevan M."/>
            <person name="Bancroft I."/>
            <person name="Minx P."/>
            <person name="Cordum H."/>
            <person name="Wilson R."/>
            <person name="Cheng Z."/>
            <person name="Jin W."/>
            <person name="Jiang J."/>
            <person name="Leong S.A."/>
            <person name="Iwama H."/>
            <person name="Gojobori T."/>
            <person name="Itoh T."/>
            <person name="Niimura Y."/>
            <person name="Fujii Y."/>
            <person name="Habara T."/>
            <person name="Sakai H."/>
            <person name="Sato Y."/>
            <person name="Wilson G."/>
            <person name="Kumar K."/>
            <person name="McCouch S."/>
            <person name="Juretic N."/>
            <person name="Hoen D."/>
            <person name="Wright S."/>
            <person name="Bruskiewich R."/>
            <person name="Bureau T."/>
            <person name="Miyao A."/>
            <person name="Hirochika H."/>
            <person name="Nishikawa T."/>
            <person name="Kadowaki K."/>
            <person name="Sugiura M."/>
            <person name="Burr B."/>
            <person name="Sasaki T."/>
        </authorList>
    </citation>
    <scope>NUCLEOTIDE SEQUENCE [LARGE SCALE GENOMIC DNA]</scope>
    <source>
        <strain evidence="3">cv. Nipponbare</strain>
    </source>
</reference>
<evidence type="ECO:0000313" key="3">
    <source>
        <dbReference type="Proteomes" id="UP000000763"/>
    </source>
</evidence>
<protein>
    <submittedName>
        <fullName evidence="2">Uncharacterized protein</fullName>
    </submittedName>
</protein>
<accession>Q652F8</accession>
<proteinExistence type="predicted"/>